<reference evidence="2" key="1">
    <citation type="submission" date="2018-04" db="EMBL/GenBank/DDBJ databases">
        <title>WGS assembly of Panicum hallii.</title>
        <authorList>
            <person name="Lovell J."/>
            <person name="Jenkins J."/>
            <person name="Lowry D."/>
            <person name="Mamidi S."/>
            <person name="Sreedasyam A."/>
            <person name="Weng X."/>
            <person name="Barry K."/>
            <person name="Bonette J."/>
            <person name="Campitelli B."/>
            <person name="Daum C."/>
            <person name="Gordon S."/>
            <person name="Gould B."/>
            <person name="Lipzen A."/>
            <person name="Macqueen A."/>
            <person name="Palacio-Mejia J."/>
            <person name="Plott C."/>
            <person name="Shakirov E."/>
            <person name="Shu S."/>
            <person name="Yoshinaga Y."/>
            <person name="Zane M."/>
            <person name="Rokhsar D."/>
            <person name="Grimwood J."/>
            <person name="Schmutz J."/>
            <person name="Juenger T."/>
        </authorList>
    </citation>
    <scope>NUCLEOTIDE SEQUENCE [LARGE SCALE GENOMIC DNA]</scope>
    <source>
        <strain evidence="2">FIL2</strain>
    </source>
</reference>
<organism evidence="2">
    <name type="scientific">Panicum hallii</name>
    <dbReference type="NCBI Taxonomy" id="206008"/>
    <lineage>
        <taxon>Eukaryota</taxon>
        <taxon>Viridiplantae</taxon>
        <taxon>Streptophyta</taxon>
        <taxon>Embryophyta</taxon>
        <taxon>Tracheophyta</taxon>
        <taxon>Spermatophyta</taxon>
        <taxon>Magnoliopsida</taxon>
        <taxon>Liliopsida</taxon>
        <taxon>Poales</taxon>
        <taxon>Poaceae</taxon>
        <taxon>PACMAD clade</taxon>
        <taxon>Panicoideae</taxon>
        <taxon>Panicodae</taxon>
        <taxon>Paniceae</taxon>
        <taxon>Panicinae</taxon>
        <taxon>Panicum</taxon>
        <taxon>Panicum sect. Panicum</taxon>
    </lineage>
</organism>
<gene>
    <name evidence="2" type="ORF">PAHAL_9G221900</name>
</gene>
<feature type="chain" id="PRO_5015401541" evidence="1">
    <location>
        <begin position="16"/>
        <end position="61"/>
    </location>
</feature>
<dbReference type="Proteomes" id="UP000243499">
    <property type="component" value="Chromosome 9"/>
</dbReference>
<feature type="signal peptide" evidence="1">
    <location>
        <begin position="1"/>
        <end position="15"/>
    </location>
</feature>
<dbReference type="Gramene" id="PVH31729">
    <property type="protein sequence ID" value="PVH31729"/>
    <property type="gene ID" value="PAHAL_9G221900"/>
</dbReference>
<accession>A0A2T8I269</accession>
<sequence>MILELLLFMVCTSASYPIFFRVSCPFFEVNRVSCPQQRLVPQFFLPDLSPILIASAVHSTN</sequence>
<proteinExistence type="predicted"/>
<keyword evidence="1" id="KW-0732">Signal</keyword>
<evidence type="ECO:0000256" key="1">
    <source>
        <dbReference type="SAM" id="SignalP"/>
    </source>
</evidence>
<dbReference type="AlphaFoldDB" id="A0A2T8I269"/>
<evidence type="ECO:0000313" key="2">
    <source>
        <dbReference type="EMBL" id="PVH31729.1"/>
    </source>
</evidence>
<dbReference type="EMBL" id="CM008054">
    <property type="protein sequence ID" value="PVH31729.1"/>
    <property type="molecule type" value="Genomic_DNA"/>
</dbReference>
<protein>
    <submittedName>
        <fullName evidence="2">Uncharacterized protein</fullName>
    </submittedName>
</protein>
<name>A0A2T8I269_9POAL</name>